<evidence type="ECO:0000256" key="3">
    <source>
        <dbReference type="ARBA" id="ARBA00023242"/>
    </source>
</evidence>
<sequence>MMTAPVLRLFNNDVVSRRRDHSSHPLAVAPRTASAARAKAARIALLSLMPPPNDLIELVESSLKWWSAWQTEFPRVCRECQDDAARNESRCDDPMSPSEVAKALLCVVISIGQLPGDYDYARLSRPLSPQKWVDHCVSAVERFIIYDDEFAATLTGIETHVLVSKYYINQGHLRKAWRTARRAIEFAQLTGIHWCATKSPLHTQPLFDRRLEIWCAAATLDRFLSLILGLPYGVSDAFLVPQITVCLKSGDSPPAYTYMARLALVLGNLVDRDQGSCEPSVSKTILLDEELADMLKNISEHCWHASSPNDREITGKCFEATMLQFLHQVIRVFAHLPYLLSSAADPKSQCCKLTALEAARESLVAYREFRTVRRPYVYRLMDFLAFTMAMVLVVHSIGSLRPVLSPQHLLGQGERQDLELVRATATTLLQAGTGNGGAVASESSNILQTILDNWSEGSSLDYRGFGGPLSIYLPYFGPITICLGKVLAERLRRGTSGDVPMPQYREQQQQQQQQQQPSQSGPCFPRTNGVNGKETQRTQVEQAPTELHQPGYPANTRIWLEEMPSSPVAGWELSGFFDDIGHGLWSSFEFDQSLDGTREGYAFFQQSTGQVMSGP</sequence>
<feature type="domain" description="Xylanolytic transcriptional activator regulatory" evidence="5">
    <location>
        <begin position="66"/>
        <end position="234"/>
    </location>
</feature>
<reference evidence="6 7" key="1">
    <citation type="submission" date="2024-07" db="EMBL/GenBank/DDBJ databases">
        <title>Section-level genome sequencing and comparative genomics of Aspergillus sections Usti and Cavernicolus.</title>
        <authorList>
            <consortium name="Lawrence Berkeley National Laboratory"/>
            <person name="Nybo J.L."/>
            <person name="Vesth T.C."/>
            <person name="Theobald S."/>
            <person name="Frisvad J.C."/>
            <person name="Larsen T.O."/>
            <person name="Kjaerboelling I."/>
            <person name="Rothschild-Mancinelli K."/>
            <person name="Lyhne E.K."/>
            <person name="Kogle M.E."/>
            <person name="Barry K."/>
            <person name="Clum A."/>
            <person name="Na H."/>
            <person name="Ledsgaard L."/>
            <person name="Lin J."/>
            <person name="Lipzen A."/>
            <person name="Kuo A."/>
            <person name="Riley R."/>
            <person name="Mondo S."/>
            <person name="Labutti K."/>
            <person name="Haridas S."/>
            <person name="Pangalinan J."/>
            <person name="Salamov A.A."/>
            <person name="Simmons B.A."/>
            <person name="Magnuson J.K."/>
            <person name="Chen J."/>
            <person name="Drula E."/>
            <person name="Henrissat B."/>
            <person name="Wiebenga A."/>
            <person name="Lubbers R.J."/>
            <person name="Gomes A.C."/>
            <person name="Makela M.R."/>
            <person name="Stajich J."/>
            <person name="Grigoriev I.V."/>
            <person name="Mortensen U.H."/>
            <person name="De Vries R.P."/>
            <person name="Baker S.E."/>
            <person name="Andersen M.R."/>
        </authorList>
    </citation>
    <scope>NUCLEOTIDE SEQUENCE [LARGE SCALE GENOMIC DNA]</scope>
    <source>
        <strain evidence="6 7">CBS 209.92</strain>
    </source>
</reference>
<keyword evidence="2" id="KW-0804">Transcription</keyword>
<evidence type="ECO:0000256" key="4">
    <source>
        <dbReference type="SAM" id="MobiDB-lite"/>
    </source>
</evidence>
<dbReference type="Proteomes" id="UP001610563">
    <property type="component" value="Unassembled WGS sequence"/>
</dbReference>
<dbReference type="CDD" id="cd12148">
    <property type="entry name" value="fungal_TF_MHR"/>
    <property type="match status" value="1"/>
</dbReference>
<dbReference type="Pfam" id="PF04082">
    <property type="entry name" value="Fungal_trans"/>
    <property type="match status" value="1"/>
</dbReference>
<organism evidence="6 7">
    <name type="scientific">Aspergillus keveii</name>
    <dbReference type="NCBI Taxonomy" id="714993"/>
    <lineage>
        <taxon>Eukaryota</taxon>
        <taxon>Fungi</taxon>
        <taxon>Dikarya</taxon>
        <taxon>Ascomycota</taxon>
        <taxon>Pezizomycotina</taxon>
        <taxon>Eurotiomycetes</taxon>
        <taxon>Eurotiomycetidae</taxon>
        <taxon>Eurotiales</taxon>
        <taxon>Aspergillaceae</taxon>
        <taxon>Aspergillus</taxon>
        <taxon>Aspergillus subgen. Nidulantes</taxon>
    </lineage>
</organism>
<dbReference type="InterPro" id="IPR007219">
    <property type="entry name" value="XnlR_reg_dom"/>
</dbReference>
<evidence type="ECO:0000259" key="5">
    <source>
        <dbReference type="Pfam" id="PF04082"/>
    </source>
</evidence>
<proteinExistence type="predicted"/>
<dbReference type="EMBL" id="JBFTWV010000211">
    <property type="protein sequence ID" value="KAL2783789.1"/>
    <property type="molecule type" value="Genomic_DNA"/>
</dbReference>
<evidence type="ECO:0000313" key="6">
    <source>
        <dbReference type="EMBL" id="KAL2783789.1"/>
    </source>
</evidence>
<feature type="region of interest" description="Disordered" evidence="4">
    <location>
        <begin position="495"/>
        <end position="551"/>
    </location>
</feature>
<dbReference type="PANTHER" id="PTHR47840:SF1">
    <property type="entry name" value="ZN(II)2CYS6 TRANSCRIPTION FACTOR (EUROFUNG)"/>
    <property type="match status" value="1"/>
</dbReference>
<evidence type="ECO:0000313" key="7">
    <source>
        <dbReference type="Proteomes" id="UP001610563"/>
    </source>
</evidence>
<keyword evidence="1" id="KW-0805">Transcription regulation</keyword>
<gene>
    <name evidence="6" type="ORF">BJX66DRAFT_115211</name>
</gene>
<protein>
    <recommendedName>
        <fullName evidence="5">Xylanolytic transcriptional activator regulatory domain-containing protein</fullName>
    </recommendedName>
</protein>
<keyword evidence="3" id="KW-0539">Nucleus</keyword>
<evidence type="ECO:0000256" key="2">
    <source>
        <dbReference type="ARBA" id="ARBA00023163"/>
    </source>
</evidence>
<accession>A0ABR4FKK4</accession>
<name>A0ABR4FKK4_9EURO</name>
<comment type="caution">
    <text evidence="6">The sequence shown here is derived from an EMBL/GenBank/DDBJ whole genome shotgun (WGS) entry which is preliminary data.</text>
</comment>
<evidence type="ECO:0000256" key="1">
    <source>
        <dbReference type="ARBA" id="ARBA00023015"/>
    </source>
</evidence>
<keyword evidence="7" id="KW-1185">Reference proteome</keyword>
<dbReference type="PANTHER" id="PTHR47840">
    <property type="entry name" value="ZN(II)2CYS6 TRANSCRIPTION FACTOR (EUROFUNG)-RELATED"/>
    <property type="match status" value="1"/>
</dbReference>
<feature type="compositionally biased region" description="Low complexity" evidence="4">
    <location>
        <begin position="507"/>
        <end position="516"/>
    </location>
</feature>